<dbReference type="GO" id="GO:0005737">
    <property type="term" value="C:cytoplasm"/>
    <property type="evidence" value="ECO:0007669"/>
    <property type="project" value="UniProtKB-SubCell"/>
</dbReference>
<dbReference type="PANTHER" id="PTHR47892:SF1">
    <property type="entry name" value="UNIVERSAL STRESS PROTEIN E"/>
    <property type="match status" value="1"/>
</dbReference>
<dbReference type="SUPFAM" id="SSF52402">
    <property type="entry name" value="Adenine nucleotide alpha hydrolases-like"/>
    <property type="match status" value="2"/>
</dbReference>
<sequence>MQRFHNILFVSHGVKDETEALQLALKLASKNEAQLRILITCPPFPDTLSEYKASYEESLIDKMNKAIQSAKSGLGFPKKKIPIDIEVDCGTTPDIRIIRHVLKNSHDLLIKAAETPEGMKGFKALDMELLRKCPCALFLYRPLKHTLQDIRIAVAIDPKDEEPAAQDLSLRLLALSHSLNTFYQGKLSILSCWGFVLENYLRDSVWIKISEDELEKMVVEEQHAHGLLLRDLIKRSQISGEYHIEHPKGQPEEVIPEFITHKKIDILVMGTVARTGISGFIIGNTAENILQKIDCSLLALKPLGFVSPVKAY</sequence>
<feature type="domain" description="UspA" evidence="5">
    <location>
        <begin position="221"/>
        <end position="300"/>
    </location>
</feature>
<dbReference type="CDD" id="cd23660">
    <property type="entry name" value="USP-E_repeat2"/>
    <property type="match status" value="1"/>
</dbReference>
<comment type="caution">
    <text evidence="6">The sequence shown here is derived from an EMBL/GenBank/DDBJ whole genome shotgun (WGS) entry which is preliminary data.</text>
</comment>
<protein>
    <recommendedName>
        <fullName evidence="5">UspA domain-containing protein</fullName>
    </recommendedName>
</protein>
<dbReference type="STRING" id="447.Lboz_1830"/>
<dbReference type="PATRIC" id="fig|447.4.peg.1945"/>
<reference evidence="6 7" key="1">
    <citation type="submission" date="2015-11" db="EMBL/GenBank/DDBJ databases">
        <title>Genomic analysis of 38 Legionella species identifies large and diverse effector repertoires.</title>
        <authorList>
            <person name="Burstein D."/>
            <person name="Amaro F."/>
            <person name="Zusman T."/>
            <person name="Lifshitz Z."/>
            <person name="Cohen O."/>
            <person name="Gilbert J.A."/>
            <person name="Pupko T."/>
            <person name="Shuman H.A."/>
            <person name="Segal G."/>
        </authorList>
    </citation>
    <scope>NUCLEOTIDE SEQUENCE [LARGE SCALE GENOMIC DNA]</scope>
    <source>
        <strain evidence="6 7">WIGA</strain>
    </source>
</reference>
<proteinExistence type="inferred from homology"/>
<keyword evidence="3" id="KW-0963">Cytoplasm</keyword>
<organism evidence="6 7">
    <name type="scientific">Legionella bozemanae</name>
    <name type="common">Fluoribacter bozemanae</name>
    <dbReference type="NCBI Taxonomy" id="447"/>
    <lineage>
        <taxon>Bacteria</taxon>
        <taxon>Pseudomonadati</taxon>
        <taxon>Pseudomonadota</taxon>
        <taxon>Gammaproteobacteria</taxon>
        <taxon>Legionellales</taxon>
        <taxon>Legionellaceae</taxon>
        <taxon>Legionella</taxon>
    </lineage>
</organism>
<dbReference type="Pfam" id="PF00582">
    <property type="entry name" value="Usp"/>
    <property type="match status" value="1"/>
</dbReference>
<evidence type="ECO:0000313" key="7">
    <source>
        <dbReference type="Proteomes" id="UP000054695"/>
    </source>
</evidence>
<evidence type="ECO:0000256" key="4">
    <source>
        <dbReference type="ARBA" id="ARBA00037131"/>
    </source>
</evidence>
<dbReference type="AlphaFoldDB" id="A0A0W0RQ44"/>
<evidence type="ECO:0000313" key="6">
    <source>
        <dbReference type="EMBL" id="KTC73184.1"/>
    </source>
</evidence>
<dbReference type="PANTHER" id="PTHR47892">
    <property type="entry name" value="UNIVERSAL STRESS PROTEIN E"/>
    <property type="match status" value="1"/>
</dbReference>
<dbReference type="Gene3D" id="3.40.50.12370">
    <property type="match status" value="1"/>
</dbReference>
<evidence type="ECO:0000256" key="2">
    <source>
        <dbReference type="ARBA" id="ARBA00008791"/>
    </source>
</evidence>
<gene>
    <name evidence="6" type="ORF">Lboz_1830</name>
</gene>
<dbReference type="InterPro" id="IPR006016">
    <property type="entry name" value="UspA"/>
</dbReference>
<comment type="similarity">
    <text evidence="2">Belongs to the universal stress protein A family.</text>
</comment>
<dbReference type="RefSeq" id="WP_058459475.1">
    <property type="nucleotide sequence ID" value="NZ_CAAAIY010000022.1"/>
</dbReference>
<accession>A0A0W0RQ44</accession>
<comment type="function">
    <text evidence="4">Required for resistance to DNA-damaging agents.</text>
</comment>
<name>A0A0W0RQ44_LEGBO</name>
<dbReference type="Proteomes" id="UP000054695">
    <property type="component" value="Unassembled WGS sequence"/>
</dbReference>
<keyword evidence="7" id="KW-1185">Reference proteome</keyword>
<comment type="subcellular location">
    <subcellularLocation>
        <location evidence="1">Cytoplasm</location>
    </subcellularLocation>
</comment>
<evidence type="ECO:0000256" key="1">
    <source>
        <dbReference type="ARBA" id="ARBA00004496"/>
    </source>
</evidence>
<evidence type="ECO:0000256" key="3">
    <source>
        <dbReference type="ARBA" id="ARBA00022490"/>
    </source>
</evidence>
<dbReference type="OrthoDB" id="239260at2"/>
<evidence type="ECO:0000259" key="5">
    <source>
        <dbReference type="Pfam" id="PF00582"/>
    </source>
</evidence>
<dbReference type="EMBL" id="LNXU01000019">
    <property type="protein sequence ID" value="KTC73184.1"/>
    <property type="molecule type" value="Genomic_DNA"/>
</dbReference>